<dbReference type="Proteomes" id="UP000000343">
    <property type="component" value="Chromosome"/>
</dbReference>
<evidence type="ECO:0000313" key="2">
    <source>
        <dbReference type="EMBL" id="ADW70090.1"/>
    </source>
</evidence>
<gene>
    <name evidence="2" type="ordered locus">AciX9_3070</name>
</gene>
<dbReference type="RefSeq" id="WP_013581404.1">
    <property type="nucleotide sequence ID" value="NC_015064.1"/>
</dbReference>
<dbReference type="HOGENOM" id="CLU_2973101_0_0_0"/>
<evidence type="ECO:0000256" key="1">
    <source>
        <dbReference type="SAM" id="Phobius"/>
    </source>
</evidence>
<keyword evidence="3" id="KW-1185">Reference proteome</keyword>
<keyword evidence="1" id="KW-0472">Membrane</keyword>
<dbReference type="EMBL" id="CP002480">
    <property type="protein sequence ID" value="ADW70090.1"/>
    <property type="molecule type" value="Genomic_DNA"/>
</dbReference>
<accession>E8X0A9</accession>
<keyword evidence="1" id="KW-1133">Transmembrane helix</keyword>
<dbReference type="KEGG" id="acm:AciX9_3070"/>
<protein>
    <submittedName>
        <fullName evidence="2">Uncharacterized protein</fullName>
    </submittedName>
</protein>
<sequence length="58" mass="6479">MRITNDAATLQRSAQQRFLRAVKLHRETMEEKAMMWGLIAFVALALGIVAYAVFAPGN</sequence>
<keyword evidence="1" id="KW-0812">Transmembrane</keyword>
<evidence type="ECO:0000313" key="3">
    <source>
        <dbReference type="Proteomes" id="UP000000343"/>
    </source>
</evidence>
<dbReference type="AlphaFoldDB" id="E8X0A9"/>
<proteinExistence type="predicted"/>
<reference evidence="3" key="1">
    <citation type="submission" date="2011-01" db="EMBL/GenBank/DDBJ databases">
        <title>Complete sequence of chromosome of Acidobacterium sp. MP5ACTX9.</title>
        <authorList>
            <consortium name="US DOE Joint Genome Institute"/>
            <person name="Lucas S."/>
            <person name="Copeland A."/>
            <person name="Lapidus A."/>
            <person name="Cheng J.-F."/>
            <person name="Goodwin L."/>
            <person name="Pitluck S."/>
            <person name="Teshima H."/>
            <person name="Detter J.C."/>
            <person name="Han C."/>
            <person name="Tapia R."/>
            <person name="Land M."/>
            <person name="Hauser L."/>
            <person name="Kyrpides N."/>
            <person name="Ivanova N."/>
            <person name="Ovchinnikova G."/>
            <person name="Pagani I."/>
            <person name="Rawat S.R."/>
            <person name="Mannisto M."/>
            <person name="Haggblom M.M."/>
            <person name="Woyke T."/>
        </authorList>
    </citation>
    <scope>NUCLEOTIDE SEQUENCE [LARGE SCALE GENOMIC DNA]</scope>
    <source>
        <strain evidence="3">MP5ACTX9</strain>
    </source>
</reference>
<name>E8X0A9_GRATM</name>
<organism evidence="3">
    <name type="scientific">Granulicella tundricola (strain ATCC BAA-1859 / DSM 23138 / MP5ACTX9)</name>
    <dbReference type="NCBI Taxonomy" id="1198114"/>
    <lineage>
        <taxon>Bacteria</taxon>
        <taxon>Pseudomonadati</taxon>
        <taxon>Acidobacteriota</taxon>
        <taxon>Terriglobia</taxon>
        <taxon>Terriglobales</taxon>
        <taxon>Acidobacteriaceae</taxon>
        <taxon>Granulicella</taxon>
    </lineage>
</organism>
<feature type="transmembrane region" description="Helical" evidence="1">
    <location>
        <begin position="33"/>
        <end position="54"/>
    </location>
</feature>
<dbReference type="PaxDb" id="1198114-AciX9_3070"/>